<feature type="compositionally biased region" description="Pro residues" evidence="1">
    <location>
        <begin position="12"/>
        <end position="22"/>
    </location>
</feature>
<evidence type="ECO:0000313" key="4">
    <source>
        <dbReference type="Proteomes" id="UP001501000"/>
    </source>
</evidence>
<gene>
    <name evidence="3" type="ORF">GCM10022244_46320</name>
</gene>
<comment type="caution">
    <text evidence="3">The sequence shown here is derived from an EMBL/GenBank/DDBJ whole genome shotgun (WGS) entry which is preliminary data.</text>
</comment>
<feature type="region of interest" description="Disordered" evidence="1">
    <location>
        <begin position="1"/>
        <end position="23"/>
    </location>
</feature>
<evidence type="ECO:0000313" key="3">
    <source>
        <dbReference type="EMBL" id="GAA3932369.1"/>
    </source>
</evidence>
<accession>A0ABP7MXN5</accession>
<feature type="region of interest" description="Disordered" evidence="1">
    <location>
        <begin position="252"/>
        <end position="274"/>
    </location>
</feature>
<feature type="transmembrane region" description="Helical" evidence="2">
    <location>
        <begin position="43"/>
        <end position="64"/>
    </location>
</feature>
<reference evidence="4" key="1">
    <citation type="journal article" date="2019" name="Int. J. Syst. Evol. Microbiol.">
        <title>The Global Catalogue of Microorganisms (GCM) 10K type strain sequencing project: providing services to taxonomists for standard genome sequencing and annotation.</title>
        <authorList>
            <consortium name="The Broad Institute Genomics Platform"/>
            <consortium name="The Broad Institute Genome Sequencing Center for Infectious Disease"/>
            <person name="Wu L."/>
            <person name="Ma J."/>
        </authorList>
    </citation>
    <scope>NUCLEOTIDE SEQUENCE [LARGE SCALE GENOMIC DNA]</scope>
    <source>
        <strain evidence="4">JCM 16956</strain>
    </source>
</reference>
<proteinExistence type="predicted"/>
<keyword evidence="2" id="KW-0472">Membrane</keyword>
<feature type="compositionally biased region" description="Polar residues" evidence="1">
    <location>
        <begin position="1"/>
        <end position="10"/>
    </location>
</feature>
<name>A0ABP7MXN5_9ACTN</name>
<feature type="compositionally biased region" description="Basic and acidic residues" evidence="1">
    <location>
        <begin position="252"/>
        <end position="265"/>
    </location>
</feature>
<evidence type="ECO:0000256" key="1">
    <source>
        <dbReference type="SAM" id="MobiDB-lite"/>
    </source>
</evidence>
<protein>
    <submittedName>
        <fullName evidence="3">Uncharacterized protein</fullName>
    </submittedName>
</protein>
<keyword evidence="2" id="KW-0812">Transmembrane</keyword>
<dbReference type="Proteomes" id="UP001501000">
    <property type="component" value="Unassembled WGS sequence"/>
</dbReference>
<organism evidence="3 4">
    <name type="scientific">Streptomyces gulbargensis</name>
    <dbReference type="NCBI Taxonomy" id="364901"/>
    <lineage>
        <taxon>Bacteria</taxon>
        <taxon>Bacillati</taxon>
        <taxon>Actinomycetota</taxon>
        <taxon>Actinomycetes</taxon>
        <taxon>Kitasatosporales</taxon>
        <taxon>Streptomycetaceae</taxon>
        <taxon>Streptomyces</taxon>
    </lineage>
</organism>
<evidence type="ECO:0000256" key="2">
    <source>
        <dbReference type="SAM" id="Phobius"/>
    </source>
</evidence>
<keyword evidence="4" id="KW-1185">Reference proteome</keyword>
<sequence length="274" mass="29697">MSPASGSTHTPAPAPVAPPAPPTETYLRRVGRRYRNLSTSNKLALWSAIVAALAFAVPTAASAWRTVFPPDPATLLVEPNHQACLNRWYVPDTEAALRPSLPGATPEQLTPWRREGRIAHAGALEAALSVHGNAGSSVEIRDISVTVTRRERLAPGTVTPPPGCGAGPEEPAYLVVDLDTLPLNRPVPATYLLRSPQQKAARQLEEDLGRSLTLPHTVAAGDFYSFFLVGRAKRYDCHWRATITWWDGKETHRHTVSDSGGKDLRVVPTGDDFP</sequence>
<keyword evidence="2" id="KW-1133">Transmembrane helix</keyword>
<dbReference type="EMBL" id="BAABAJ010000017">
    <property type="protein sequence ID" value="GAA3932369.1"/>
    <property type="molecule type" value="Genomic_DNA"/>
</dbReference>